<evidence type="ECO:0000256" key="1">
    <source>
        <dbReference type="ARBA" id="ARBA00023002"/>
    </source>
</evidence>
<dbReference type="PROSITE" id="PS01162">
    <property type="entry name" value="QOR_ZETA_CRYSTAL"/>
    <property type="match status" value="1"/>
</dbReference>
<dbReference type="InterPro" id="IPR011032">
    <property type="entry name" value="GroES-like_sf"/>
</dbReference>
<dbReference type="GO" id="GO:0016491">
    <property type="term" value="F:oxidoreductase activity"/>
    <property type="evidence" value="ECO:0007669"/>
    <property type="project" value="UniProtKB-KW"/>
</dbReference>
<dbReference type="EMBL" id="JAAIWM010000002">
    <property type="protein sequence ID" value="NEY71161.1"/>
    <property type="molecule type" value="Genomic_DNA"/>
</dbReference>
<reference evidence="3 4" key="1">
    <citation type="submission" date="2020-02" db="EMBL/GenBank/DDBJ databases">
        <title>Bacillus aquiflavi sp. nov., isolated from yellow water of strong flavor Chinese baijiu in Yibin region of China.</title>
        <authorList>
            <person name="Xie J."/>
        </authorList>
    </citation>
    <scope>NUCLEOTIDE SEQUENCE [LARGE SCALE GENOMIC DNA]</scope>
    <source>
        <strain evidence="3 4">SA4</strain>
    </source>
</reference>
<dbReference type="PANTHER" id="PTHR11695:SF294">
    <property type="entry name" value="RETICULON-4-INTERACTING PROTEIN 1, MITOCHONDRIAL"/>
    <property type="match status" value="1"/>
</dbReference>
<dbReference type="SUPFAM" id="SSF50129">
    <property type="entry name" value="GroES-like"/>
    <property type="match status" value="1"/>
</dbReference>
<dbReference type="InterPro" id="IPR020843">
    <property type="entry name" value="ER"/>
</dbReference>
<feature type="domain" description="Enoyl reductase (ER)" evidence="2">
    <location>
        <begin position="10"/>
        <end position="309"/>
    </location>
</feature>
<sequence length="317" mass="34375">MKAIAIEKYGSSQALSVHQLPLHELGPKEIRIEVYAASVNPVDLAIRNGWLQGRITYSFPLVLGWDVAGVVSEIGSEVTHFKVGDQVYSYPDLSKDGAYAEYITVHEALVSLKPRNISFLEAASLPLVGVCAYRSLLLAGNLKKGENVLILGGSGGVGSFAVQLAKSVGAHVTATTSTKNVEFVKNLGADVVIDYTTSDLSSFSNSFDLVFDTVDRPSFDELYDMVKENGRIVSVANFVTQADKERAAIKNIAIQFLISDPSAEILNEITILIENERIRPVIGAVFELDDAKKAHELSETKHARGKIVLEVKKGVVI</sequence>
<dbReference type="AlphaFoldDB" id="A0A6M0Q4A4"/>
<protein>
    <submittedName>
        <fullName evidence="3">NADP-dependent oxidoreductase</fullName>
    </submittedName>
</protein>
<dbReference type="Pfam" id="PF13602">
    <property type="entry name" value="ADH_zinc_N_2"/>
    <property type="match status" value="1"/>
</dbReference>
<dbReference type="RefSeq" id="WP_163178522.1">
    <property type="nucleotide sequence ID" value="NZ_JAAIWM010000002.1"/>
</dbReference>
<dbReference type="Proteomes" id="UP000481043">
    <property type="component" value="Unassembled WGS sequence"/>
</dbReference>
<keyword evidence="4" id="KW-1185">Reference proteome</keyword>
<comment type="caution">
    <text evidence="3">The sequence shown here is derived from an EMBL/GenBank/DDBJ whole genome shotgun (WGS) entry which is preliminary data.</text>
</comment>
<dbReference type="Gene3D" id="3.40.50.720">
    <property type="entry name" value="NAD(P)-binding Rossmann-like Domain"/>
    <property type="match status" value="1"/>
</dbReference>
<proteinExistence type="predicted"/>
<dbReference type="SUPFAM" id="SSF51735">
    <property type="entry name" value="NAD(P)-binding Rossmann-fold domains"/>
    <property type="match status" value="1"/>
</dbReference>
<dbReference type="InterPro" id="IPR036291">
    <property type="entry name" value="NAD(P)-bd_dom_sf"/>
</dbReference>
<dbReference type="InterPro" id="IPR013154">
    <property type="entry name" value="ADH-like_N"/>
</dbReference>
<dbReference type="InterPro" id="IPR050700">
    <property type="entry name" value="YIM1/Zinc_Alcohol_DH_Fams"/>
</dbReference>
<dbReference type="InterPro" id="IPR002364">
    <property type="entry name" value="Quin_OxRdtase/zeta-crystal_CS"/>
</dbReference>
<gene>
    <name evidence="3" type="ORF">G4D63_05340</name>
</gene>
<keyword evidence="1" id="KW-0560">Oxidoreductase</keyword>
<organism evidence="3 4">
    <name type="scientific">Bacillus mesophilus</name>
    <dbReference type="NCBI Taxonomy" id="1808955"/>
    <lineage>
        <taxon>Bacteria</taxon>
        <taxon>Bacillati</taxon>
        <taxon>Bacillota</taxon>
        <taxon>Bacilli</taxon>
        <taxon>Bacillales</taxon>
        <taxon>Bacillaceae</taxon>
        <taxon>Bacillus</taxon>
    </lineage>
</organism>
<evidence type="ECO:0000259" key="2">
    <source>
        <dbReference type="SMART" id="SM00829"/>
    </source>
</evidence>
<dbReference type="Gene3D" id="3.90.180.10">
    <property type="entry name" value="Medium-chain alcohol dehydrogenases, catalytic domain"/>
    <property type="match status" value="1"/>
</dbReference>
<dbReference type="GO" id="GO:0008270">
    <property type="term" value="F:zinc ion binding"/>
    <property type="evidence" value="ECO:0007669"/>
    <property type="project" value="InterPro"/>
</dbReference>
<evidence type="ECO:0000313" key="3">
    <source>
        <dbReference type="EMBL" id="NEY71161.1"/>
    </source>
</evidence>
<dbReference type="SMART" id="SM00829">
    <property type="entry name" value="PKS_ER"/>
    <property type="match status" value="1"/>
</dbReference>
<accession>A0A6M0Q4A4</accession>
<dbReference type="Pfam" id="PF08240">
    <property type="entry name" value="ADH_N"/>
    <property type="match status" value="1"/>
</dbReference>
<dbReference type="PANTHER" id="PTHR11695">
    <property type="entry name" value="ALCOHOL DEHYDROGENASE RELATED"/>
    <property type="match status" value="1"/>
</dbReference>
<dbReference type="CDD" id="cd05289">
    <property type="entry name" value="MDR_like_2"/>
    <property type="match status" value="1"/>
</dbReference>
<evidence type="ECO:0000313" key="4">
    <source>
        <dbReference type="Proteomes" id="UP000481043"/>
    </source>
</evidence>
<name>A0A6M0Q4A4_9BACI</name>